<dbReference type="HOGENOM" id="CLU_693238_0_0_1"/>
<dbReference type="OMA" id="TDWSEHQ"/>
<dbReference type="GO" id="GO:0008270">
    <property type="term" value="F:zinc ion binding"/>
    <property type="evidence" value="ECO:0007669"/>
    <property type="project" value="UniProtKB-KW"/>
</dbReference>
<feature type="domain" description="C2H2-type" evidence="2">
    <location>
        <begin position="367"/>
        <end position="395"/>
    </location>
</feature>
<dbReference type="SMART" id="SM00355">
    <property type="entry name" value="ZnF_C2H2"/>
    <property type="match status" value="2"/>
</dbReference>
<protein>
    <recommendedName>
        <fullName evidence="2">C2H2-type domain-containing protein</fullName>
    </recommendedName>
</protein>
<name>T1KCP9_TETUR</name>
<keyword evidence="1" id="KW-0862">Zinc</keyword>
<dbReference type="EnsemblMetazoa" id="tetur09g00050.1">
    <property type="protein sequence ID" value="tetur09g00050.1"/>
    <property type="gene ID" value="tetur09g00050"/>
</dbReference>
<sequence>MGSEQNLAQAMIELNTGHIPNMTIHERRDYLMKAIRDIRNEIELFRKENDILGGFKGKAELVNAKVEEVSEINIQQLFKEIGKQIDTKDVSIQTEPIATRSTSLFHKADKYKDRIQIAYNLSSKEKLLMKRLSDIKLATNHKGPNYLLVKKSEYHDLIAKIEKIATDGLNFARAMEMDSQINLDKVHNLHHEHPHDHLSISNDTAIIFNNNHVTLSNVETQSQSNQETVLPTSTIVGPSSVSNSGGIYEESDDEGVQLLLSMKRNVFSCKCGEYLNSITDWSEHQKICSRSVEKTIGEQCQLCKKTFLTCVALNIHSTKKHNKKKMRTDSIMHCPCGQSFTAKWRQNCVHKLNSHGRHCKAFKAREIQCAICKKGFIERKSLEYHGLKAHKLAVPVNS</sequence>
<keyword evidence="4" id="KW-1185">Reference proteome</keyword>
<feature type="domain" description="C2H2-type" evidence="2">
    <location>
        <begin position="298"/>
        <end position="326"/>
    </location>
</feature>
<accession>T1KCP9</accession>
<dbReference type="AlphaFoldDB" id="T1KCP9"/>
<evidence type="ECO:0000313" key="4">
    <source>
        <dbReference type="Proteomes" id="UP000015104"/>
    </source>
</evidence>
<gene>
    <name evidence="3" type="primary">107363325</name>
</gene>
<dbReference type="PROSITE" id="PS50157">
    <property type="entry name" value="ZINC_FINGER_C2H2_2"/>
    <property type="match status" value="2"/>
</dbReference>
<keyword evidence="1" id="KW-0479">Metal-binding</keyword>
<dbReference type="InterPro" id="IPR013087">
    <property type="entry name" value="Znf_C2H2_type"/>
</dbReference>
<dbReference type="EMBL" id="CAEY01001995">
    <property type="status" value="NOT_ANNOTATED_CDS"/>
    <property type="molecule type" value="Genomic_DNA"/>
</dbReference>
<organism evidence="3 4">
    <name type="scientific">Tetranychus urticae</name>
    <name type="common">Two-spotted spider mite</name>
    <dbReference type="NCBI Taxonomy" id="32264"/>
    <lineage>
        <taxon>Eukaryota</taxon>
        <taxon>Metazoa</taxon>
        <taxon>Ecdysozoa</taxon>
        <taxon>Arthropoda</taxon>
        <taxon>Chelicerata</taxon>
        <taxon>Arachnida</taxon>
        <taxon>Acari</taxon>
        <taxon>Acariformes</taxon>
        <taxon>Trombidiformes</taxon>
        <taxon>Prostigmata</taxon>
        <taxon>Eleutherengona</taxon>
        <taxon>Raphignathae</taxon>
        <taxon>Tetranychoidea</taxon>
        <taxon>Tetranychidae</taxon>
        <taxon>Tetranychus</taxon>
    </lineage>
</organism>
<keyword evidence="1" id="KW-0863">Zinc-finger</keyword>
<reference evidence="3" key="2">
    <citation type="submission" date="2015-06" db="UniProtKB">
        <authorList>
            <consortium name="EnsemblMetazoa"/>
        </authorList>
    </citation>
    <scope>IDENTIFICATION</scope>
</reference>
<evidence type="ECO:0000256" key="1">
    <source>
        <dbReference type="PROSITE-ProRule" id="PRU00042"/>
    </source>
</evidence>
<evidence type="ECO:0000259" key="2">
    <source>
        <dbReference type="PROSITE" id="PS50157"/>
    </source>
</evidence>
<dbReference type="Proteomes" id="UP000015104">
    <property type="component" value="Unassembled WGS sequence"/>
</dbReference>
<dbReference type="PROSITE" id="PS00028">
    <property type="entry name" value="ZINC_FINGER_C2H2_1"/>
    <property type="match status" value="2"/>
</dbReference>
<evidence type="ECO:0000313" key="3">
    <source>
        <dbReference type="EnsemblMetazoa" id="tetur09g00050.1"/>
    </source>
</evidence>
<proteinExistence type="predicted"/>
<reference evidence="4" key="1">
    <citation type="submission" date="2011-08" db="EMBL/GenBank/DDBJ databases">
        <authorList>
            <person name="Rombauts S."/>
        </authorList>
    </citation>
    <scope>NUCLEOTIDE SEQUENCE</scope>
    <source>
        <strain evidence="4">London</strain>
    </source>
</reference>
<dbReference type="OrthoDB" id="6077919at2759"/>
<dbReference type="KEGG" id="tut:107363325"/>